<reference evidence="2" key="1">
    <citation type="submission" date="2020-08" db="EMBL/GenBank/DDBJ databases">
        <title>Multicomponent nature underlies the extraordinary mechanical properties of spider dragline silk.</title>
        <authorList>
            <person name="Kono N."/>
            <person name="Nakamura H."/>
            <person name="Mori M."/>
            <person name="Yoshida Y."/>
            <person name="Ohtoshi R."/>
            <person name="Malay A.D."/>
            <person name="Moran D.A.P."/>
            <person name="Tomita M."/>
            <person name="Numata K."/>
            <person name="Arakawa K."/>
        </authorList>
    </citation>
    <scope>NUCLEOTIDE SEQUENCE</scope>
</reference>
<evidence type="ECO:0000259" key="1">
    <source>
        <dbReference type="Pfam" id="PF16087"/>
    </source>
</evidence>
<dbReference type="PANTHER" id="PTHR47326">
    <property type="entry name" value="TRANSPOSABLE ELEMENT TC3 TRANSPOSASE-LIKE PROTEIN"/>
    <property type="match status" value="1"/>
</dbReference>
<accession>A0A8X6SJ89</accession>
<evidence type="ECO:0000313" key="3">
    <source>
        <dbReference type="Proteomes" id="UP000887159"/>
    </source>
</evidence>
<proteinExistence type="predicted"/>
<dbReference type="Pfam" id="PF16087">
    <property type="entry name" value="DUF4817"/>
    <property type="match status" value="1"/>
</dbReference>
<name>A0A8X6SJ89_TRICX</name>
<feature type="domain" description="DUF4817" evidence="1">
    <location>
        <begin position="3"/>
        <end position="53"/>
    </location>
</feature>
<dbReference type="PANTHER" id="PTHR47326:SF1">
    <property type="entry name" value="HTH PSQ-TYPE DOMAIN-CONTAINING PROTEIN"/>
    <property type="match status" value="1"/>
</dbReference>
<evidence type="ECO:0000313" key="2">
    <source>
        <dbReference type="EMBL" id="GFY07998.1"/>
    </source>
</evidence>
<keyword evidence="3" id="KW-1185">Reference proteome</keyword>
<dbReference type="InterPro" id="IPR032135">
    <property type="entry name" value="DUF4817"/>
</dbReference>
<sequence>MYSIKERVFLVLEYHRLQESTTATRRSFQARFNVPKGPDAKTIRTLFAKFQRTVRVTDDLVGNVGRKQTAVTPQNVETVSGIIQQNPMASVRRTASEAGLKRSSMQKILRKSLHMFPFKIQTHHSVPERAVQQRDDFANQMLTMIDSEGFDVGCIWFTDEAHFHLNGFVNKQNWRFLGVPKIHTGVK</sequence>
<dbReference type="Proteomes" id="UP000887159">
    <property type="component" value="Unassembled WGS sequence"/>
</dbReference>
<dbReference type="EMBL" id="BMAU01021279">
    <property type="protein sequence ID" value="GFY07998.1"/>
    <property type="molecule type" value="Genomic_DNA"/>
</dbReference>
<organism evidence="2 3">
    <name type="scientific">Trichonephila clavipes</name>
    <name type="common">Golden silk orbweaver</name>
    <name type="synonym">Nephila clavipes</name>
    <dbReference type="NCBI Taxonomy" id="2585209"/>
    <lineage>
        <taxon>Eukaryota</taxon>
        <taxon>Metazoa</taxon>
        <taxon>Ecdysozoa</taxon>
        <taxon>Arthropoda</taxon>
        <taxon>Chelicerata</taxon>
        <taxon>Arachnida</taxon>
        <taxon>Araneae</taxon>
        <taxon>Araneomorphae</taxon>
        <taxon>Entelegynae</taxon>
        <taxon>Araneoidea</taxon>
        <taxon>Nephilidae</taxon>
        <taxon>Trichonephila</taxon>
    </lineage>
</organism>
<dbReference type="AlphaFoldDB" id="A0A8X6SJ89"/>
<gene>
    <name evidence="2" type="primary">AVEN_91673_1</name>
    <name evidence="2" type="ORF">TNCV_2580301</name>
</gene>
<protein>
    <submittedName>
        <fullName evidence="2">DUF4817 domain-containing protein</fullName>
    </submittedName>
</protein>
<comment type="caution">
    <text evidence="2">The sequence shown here is derived from an EMBL/GenBank/DDBJ whole genome shotgun (WGS) entry which is preliminary data.</text>
</comment>